<dbReference type="PROSITE" id="PS00330">
    <property type="entry name" value="HEMOLYSIN_CALCIUM"/>
    <property type="match status" value="1"/>
</dbReference>
<dbReference type="Pfam" id="PF00353">
    <property type="entry name" value="HemolysinCabind"/>
    <property type="match status" value="3"/>
</dbReference>
<dbReference type="InterPro" id="IPR018511">
    <property type="entry name" value="Hemolysin-typ_Ca-bd_CS"/>
</dbReference>
<dbReference type="AlphaFoldDB" id="A0A219B455"/>
<evidence type="ECO:0000313" key="1">
    <source>
        <dbReference type="EMBL" id="OWV33051.1"/>
    </source>
</evidence>
<dbReference type="RefSeq" id="WP_088711839.1">
    <property type="nucleotide sequence ID" value="NZ_NFZT01000001.1"/>
</dbReference>
<dbReference type="Proteomes" id="UP000198462">
    <property type="component" value="Unassembled WGS sequence"/>
</dbReference>
<reference evidence="2" key="1">
    <citation type="submission" date="2017-05" db="EMBL/GenBank/DDBJ databases">
        <authorList>
            <person name="Lin X."/>
        </authorList>
    </citation>
    <scope>NUCLEOTIDE SEQUENCE [LARGE SCALE GENOMIC DNA]</scope>
    <source>
        <strain evidence="2">JLT2012</strain>
    </source>
</reference>
<sequence>MVEVTDVRAIYGGSLDDTPGPTIITYSFDDQASFDAGNTPFQGPDEFLETFQEVSAAGKALAREAFRQWGEASGLVFLEVPAGMGDVRFGVFDLSLSDRLPDSGAFAAGQTIYIREGLDDWPHLYLHEIGHAVGLKHSFEGDYVLPEELDNWEVTQMSYNAGDTDGTTLGTLDLEAIALIYGTDAEDGAHLADWDWDAATSTLTQVGFDGGQILTGVDANNIIVGGDGSDNIRIEQTIGNAEVEAGAGDDYVILANEGTSSVALGAGNDVLVVGAGERTVVDAGSGDDEVSVLVSLDRQDGDVLTLEGGEGTDSLIIFLGGNDGSAAFIFSLAGGAGSGLSISGFESVTLDGTGNADRLTAGASGATLNGYAGNDRLTGGAGDDVLSGGFGDDLLTTGGGADLVELGTPDGLEFGTDRVADFDALLDRFDLGGRQFSGVTQANGNSLLTVAGVTGTMIVEGLTGLDLAAWNELVIGAVDPREGPDPSYVLSIRDGFSGTVGGNGTVFGTNVGAEDIRIADMPGIVRLDPSFNQGGDVVRLGGNAAEYVAVRDGSSVILEHGETSVRIPVGPEGLGLVFADGMRTLVYDADDQAVRIGDQEIGEFGAPVFAQSEGAGPAIADGGVNGQAAMTSGGVAYLGGDLTVVGTRAGAETLFVEEGAQLTFDATFNEGGDRISLTGEFAEYQALRSGSSLILTAGDGTRLSIPVGVAGLELQFEDGSQTLYFDQSLGLVFIGNYLVEEADVAAVSPLVV</sequence>
<dbReference type="InterPro" id="IPR024079">
    <property type="entry name" value="MetalloPept_cat_dom_sf"/>
</dbReference>
<dbReference type="Gene3D" id="3.40.390.10">
    <property type="entry name" value="Collagenase (Catalytic Domain)"/>
    <property type="match status" value="1"/>
</dbReference>
<organism evidence="1 2">
    <name type="scientific">Pacificimonas flava</name>
    <dbReference type="NCBI Taxonomy" id="1234595"/>
    <lineage>
        <taxon>Bacteria</taxon>
        <taxon>Pseudomonadati</taxon>
        <taxon>Pseudomonadota</taxon>
        <taxon>Alphaproteobacteria</taxon>
        <taxon>Sphingomonadales</taxon>
        <taxon>Sphingosinicellaceae</taxon>
        <taxon>Pacificimonas</taxon>
    </lineage>
</organism>
<dbReference type="EMBL" id="NFZT01000001">
    <property type="protein sequence ID" value="OWV33051.1"/>
    <property type="molecule type" value="Genomic_DNA"/>
</dbReference>
<dbReference type="GO" id="GO:0005509">
    <property type="term" value="F:calcium ion binding"/>
    <property type="evidence" value="ECO:0007669"/>
    <property type="project" value="InterPro"/>
</dbReference>
<protein>
    <recommendedName>
        <fullName evidence="3">Peptidase metallopeptidase domain-containing protein</fullName>
    </recommendedName>
</protein>
<evidence type="ECO:0000313" key="2">
    <source>
        <dbReference type="Proteomes" id="UP000198462"/>
    </source>
</evidence>
<dbReference type="InterPro" id="IPR011049">
    <property type="entry name" value="Serralysin-like_metalloprot_C"/>
</dbReference>
<dbReference type="SUPFAM" id="SSF55486">
    <property type="entry name" value="Metalloproteases ('zincins'), catalytic domain"/>
    <property type="match status" value="1"/>
</dbReference>
<evidence type="ECO:0008006" key="3">
    <source>
        <dbReference type="Google" id="ProtNLM"/>
    </source>
</evidence>
<gene>
    <name evidence="1" type="ORF">B5C34_05970</name>
</gene>
<dbReference type="GO" id="GO:0008237">
    <property type="term" value="F:metallopeptidase activity"/>
    <property type="evidence" value="ECO:0007669"/>
    <property type="project" value="InterPro"/>
</dbReference>
<dbReference type="PRINTS" id="PR00313">
    <property type="entry name" value="CABNDNGRPT"/>
</dbReference>
<comment type="caution">
    <text evidence="1">The sequence shown here is derived from an EMBL/GenBank/DDBJ whole genome shotgun (WGS) entry which is preliminary data.</text>
</comment>
<keyword evidence="2" id="KW-1185">Reference proteome</keyword>
<dbReference type="InterPro" id="IPR001343">
    <property type="entry name" value="Hemolysn_Ca-bd"/>
</dbReference>
<dbReference type="SUPFAM" id="SSF51120">
    <property type="entry name" value="beta-Roll"/>
    <property type="match status" value="2"/>
</dbReference>
<proteinExistence type="predicted"/>
<accession>A0A219B455</accession>
<dbReference type="OrthoDB" id="733404at2"/>
<dbReference type="Gene3D" id="2.150.10.10">
    <property type="entry name" value="Serralysin-like metalloprotease, C-terminal"/>
    <property type="match status" value="1"/>
</dbReference>
<name>A0A219B455_9SPHN</name>